<evidence type="ECO:0000256" key="1">
    <source>
        <dbReference type="ARBA" id="ARBA00023015"/>
    </source>
</evidence>
<dbReference type="GO" id="GO:0003677">
    <property type="term" value="F:DNA binding"/>
    <property type="evidence" value="ECO:0007669"/>
    <property type="project" value="UniProtKB-KW"/>
</dbReference>
<organism evidence="6 7">
    <name type="scientific">Microvirga tunisiensis</name>
    <dbReference type="NCBI Taxonomy" id="2108360"/>
    <lineage>
        <taxon>Bacteria</taxon>
        <taxon>Pseudomonadati</taxon>
        <taxon>Pseudomonadota</taxon>
        <taxon>Alphaproteobacteria</taxon>
        <taxon>Hyphomicrobiales</taxon>
        <taxon>Methylobacteriaceae</taxon>
        <taxon>Microvirga</taxon>
    </lineage>
</organism>
<keyword evidence="3" id="KW-0804">Transcription</keyword>
<dbReference type="InterPro" id="IPR005471">
    <property type="entry name" value="Tscrpt_reg_IclR_N"/>
</dbReference>
<dbReference type="InterPro" id="IPR036390">
    <property type="entry name" value="WH_DNA-bd_sf"/>
</dbReference>
<keyword evidence="2" id="KW-0238">DNA-binding</keyword>
<dbReference type="InterPro" id="IPR050707">
    <property type="entry name" value="HTH_MetabolicPath_Reg"/>
</dbReference>
<dbReference type="Gene3D" id="3.30.450.40">
    <property type="match status" value="1"/>
</dbReference>
<dbReference type="RefSeq" id="WP_152715170.1">
    <property type="nucleotide sequence ID" value="NZ_VOSJ01000167.1"/>
</dbReference>
<protein>
    <submittedName>
        <fullName evidence="6">IclR family transcriptional regulator</fullName>
    </submittedName>
</protein>
<evidence type="ECO:0000259" key="5">
    <source>
        <dbReference type="PROSITE" id="PS51078"/>
    </source>
</evidence>
<keyword evidence="1" id="KW-0805">Transcription regulation</keyword>
<sequence length="288" mass="30947">MLEYQKTISARIAAQGIDGAASNGAQSIERAATLLLLVGRAGPSGARLSDLVEQCSLPKPTVRRMLLALVRAGLLDQDLETRRYYLGPEIHVLGTLASARFGIHSISLRSLVRLSQQTGDTAFLSVPRDVYSICVHREEGPYPIRIHALHAGDRHPLGVGAGGLALLAALPDGDVEEVLAANADVLADKYPPFSPSALRGLVQDTRARGYALNPGMLLSDSWAIGVPIRGSDGRPVGALSIAATESRLSPERQREIAPLLKKEACWIETRLNDTDIGEKPARVRRNHP</sequence>
<dbReference type="PANTHER" id="PTHR30136:SF39">
    <property type="entry name" value="TRANSCRIPTIONAL REGULATORY PROTEIN"/>
    <property type="match status" value="1"/>
</dbReference>
<feature type="domain" description="HTH iclR-type" evidence="4">
    <location>
        <begin position="25"/>
        <end position="88"/>
    </location>
</feature>
<accession>A0A5N7MNY1</accession>
<evidence type="ECO:0000256" key="2">
    <source>
        <dbReference type="ARBA" id="ARBA00023125"/>
    </source>
</evidence>
<dbReference type="InterPro" id="IPR014757">
    <property type="entry name" value="Tscrpt_reg_IclR_C"/>
</dbReference>
<evidence type="ECO:0000259" key="4">
    <source>
        <dbReference type="PROSITE" id="PS51077"/>
    </source>
</evidence>
<dbReference type="Pfam" id="PF01614">
    <property type="entry name" value="IclR_C"/>
    <property type="match status" value="1"/>
</dbReference>
<evidence type="ECO:0000313" key="6">
    <source>
        <dbReference type="EMBL" id="MPR28695.1"/>
    </source>
</evidence>
<dbReference type="InterPro" id="IPR029016">
    <property type="entry name" value="GAF-like_dom_sf"/>
</dbReference>
<gene>
    <name evidence="6" type="ORF">FS320_27025</name>
</gene>
<proteinExistence type="predicted"/>
<evidence type="ECO:0000256" key="3">
    <source>
        <dbReference type="ARBA" id="ARBA00023163"/>
    </source>
</evidence>
<dbReference type="EMBL" id="VOSK01000165">
    <property type="protein sequence ID" value="MPR28695.1"/>
    <property type="molecule type" value="Genomic_DNA"/>
</dbReference>
<name>A0A5N7MNY1_9HYPH</name>
<dbReference type="PANTHER" id="PTHR30136">
    <property type="entry name" value="HELIX-TURN-HELIX TRANSCRIPTIONAL REGULATOR, ICLR FAMILY"/>
    <property type="match status" value="1"/>
</dbReference>
<dbReference type="Gene3D" id="1.10.10.10">
    <property type="entry name" value="Winged helix-like DNA-binding domain superfamily/Winged helix DNA-binding domain"/>
    <property type="match status" value="1"/>
</dbReference>
<evidence type="ECO:0000313" key="7">
    <source>
        <dbReference type="Proteomes" id="UP000403266"/>
    </source>
</evidence>
<dbReference type="PROSITE" id="PS51077">
    <property type="entry name" value="HTH_ICLR"/>
    <property type="match status" value="1"/>
</dbReference>
<dbReference type="SUPFAM" id="SSF55781">
    <property type="entry name" value="GAF domain-like"/>
    <property type="match status" value="1"/>
</dbReference>
<reference evidence="6 7" key="1">
    <citation type="journal article" date="2019" name="Syst. Appl. Microbiol.">
        <title>Microvirga tunisiensis sp. nov., a root nodule symbiotic bacterium isolated from Lupinus micranthus and L. luteus grown in Northern Tunisia.</title>
        <authorList>
            <person name="Msaddak A."/>
            <person name="Rejili M."/>
            <person name="Duran D."/>
            <person name="Mars M."/>
            <person name="Palacios J.M."/>
            <person name="Ruiz-Argueso T."/>
            <person name="Rey L."/>
            <person name="Imperial J."/>
        </authorList>
    </citation>
    <scope>NUCLEOTIDE SEQUENCE [LARGE SCALE GENOMIC DNA]</scope>
    <source>
        <strain evidence="6 7">Lmie10</strain>
    </source>
</reference>
<dbReference type="PROSITE" id="PS51078">
    <property type="entry name" value="ICLR_ED"/>
    <property type="match status" value="1"/>
</dbReference>
<dbReference type="GO" id="GO:0003700">
    <property type="term" value="F:DNA-binding transcription factor activity"/>
    <property type="evidence" value="ECO:0007669"/>
    <property type="project" value="TreeGrafter"/>
</dbReference>
<dbReference type="GO" id="GO:0045892">
    <property type="term" value="P:negative regulation of DNA-templated transcription"/>
    <property type="evidence" value="ECO:0007669"/>
    <property type="project" value="TreeGrafter"/>
</dbReference>
<dbReference type="SUPFAM" id="SSF46785">
    <property type="entry name" value="Winged helix' DNA-binding domain"/>
    <property type="match status" value="1"/>
</dbReference>
<comment type="caution">
    <text evidence="6">The sequence shown here is derived from an EMBL/GenBank/DDBJ whole genome shotgun (WGS) entry which is preliminary data.</text>
</comment>
<dbReference type="Pfam" id="PF09339">
    <property type="entry name" value="HTH_IclR"/>
    <property type="match status" value="1"/>
</dbReference>
<dbReference type="InterPro" id="IPR036388">
    <property type="entry name" value="WH-like_DNA-bd_sf"/>
</dbReference>
<dbReference type="SMART" id="SM00346">
    <property type="entry name" value="HTH_ICLR"/>
    <property type="match status" value="1"/>
</dbReference>
<dbReference type="AlphaFoldDB" id="A0A5N7MNY1"/>
<dbReference type="Proteomes" id="UP000403266">
    <property type="component" value="Unassembled WGS sequence"/>
</dbReference>
<feature type="domain" description="IclR-ED" evidence="5">
    <location>
        <begin position="89"/>
        <end position="273"/>
    </location>
</feature>
<keyword evidence="7" id="KW-1185">Reference proteome</keyword>
<dbReference type="OrthoDB" id="9807558at2"/>